<dbReference type="STRING" id="203119.Cthe_3061"/>
<dbReference type="AlphaFoldDB" id="A3DJX8"/>
<dbReference type="KEGG" id="cth:Cthe_3061"/>
<evidence type="ECO:0000256" key="2">
    <source>
        <dbReference type="ARBA" id="ARBA00023015"/>
    </source>
</evidence>
<dbReference type="OrthoDB" id="9795583at2"/>
<evidence type="ECO:0000313" key="6">
    <source>
        <dbReference type="Proteomes" id="UP000002145"/>
    </source>
</evidence>
<name>A3DJX8_ACET2</name>
<evidence type="ECO:0000256" key="4">
    <source>
        <dbReference type="ARBA" id="ARBA00023163"/>
    </source>
</evidence>
<organism evidence="5 6">
    <name type="scientific">Acetivibrio thermocellus (strain ATCC 27405 / DSM 1237 / JCM 9322 / NBRC 103400 / NCIMB 10682 / NRRL B-4536 / VPI 7372)</name>
    <name type="common">Clostridium thermocellum</name>
    <dbReference type="NCBI Taxonomy" id="203119"/>
    <lineage>
        <taxon>Bacteria</taxon>
        <taxon>Bacillati</taxon>
        <taxon>Bacillota</taxon>
        <taxon>Clostridia</taxon>
        <taxon>Eubacteriales</taxon>
        <taxon>Oscillospiraceae</taxon>
        <taxon>Acetivibrio</taxon>
    </lineage>
</organism>
<reference evidence="6" key="1">
    <citation type="submission" date="2007-02" db="EMBL/GenBank/DDBJ databases">
        <title>Complete sequence of Clostridium thermocellum ATCC 27405.</title>
        <authorList>
            <consortium name="US DOE Joint Genome Institute"/>
            <person name="Copeland A."/>
            <person name="Lucas S."/>
            <person name="Lapidus A."/>
            <person name="Barry K."/>
            <person name="Detter J.C."/>
            <person name="Glavina del Rio T."/>
            <person name="Hammon N."/>
            <person name="Israni S."/>
            <person name="Dalin E."/>
            <person name="Tice H."/>
            <person name="Pitluck S."/>
            <person name="Chertkov O."/>
            <person name="Brettin T."/>
            <person name="Bruce D."/>
            <person name="Han C."/>
            <person name="Tapia R."/>
            <person name="Gilna P."/>
            <person name="Schmutz J."/>
            <person name="Larimer F."/>
            <person name="Land M."/>
            <person name="Hauser L."/>
            <person name="Kyrpides N."/>
            <person name="Mikhailova N."/>
            <person name="Wu J.H.D."/>
            <person name="Newcomb M."/>
            <person name="Richardson P."/>
        </authorList>
    </citation>
    <scope>NUCLEOTIDE SEQUENCE [LARGE SCALE GENOMIC DNA]</scope>
    <source>
        <strain evidence="6">ATCC 27405 / DSM 1237 / JCM 9322 / NBRC 103400 / NCIMB 10682 / NRRL B-4536 / VPI 7372</strain>
    </source>
</reference>
<gene>
    <name evidence="5" type="ordered locus">Cthe_3061</name>
</gene>
<dbReference type="InterPro" id="IPR036390">
    <property type="entry name" value="WH_DNA-bd_sf"/>
</dbReference>
<dbReference type="HOGENOM" id="CLU_1755710_0_0_9"/>
<protein>
    <submittedName>
        <fullName evidence="5">Uncharacterized protein</fullName>
    </submittedName>
</protein>
<evidence type="ECO:0000256" key="1">
    <source>
        <dbReference type="ARBA" id="ARBA00011046"/>
    </source>
</evidence>
<dbReference type="GeneID" id="35806162"/>
<dbReference type="RefSeq" id="WP_004464483.1">
    <property type="nucleotide sequence ID" value="NC_009012.1"/>
</dbReference>
<dbReference type="InterPro" id="IPR036388">
    <property type="entry name" value="WH-like_DNA-bd_sf"/>
</dbReference>
<dbReference type="InterPro" id="IPR005650">
    <property type="entry name" value="BlaI_family"/>
</dbReference>
<evidence type="ECO:0000256" key="3">
    <source>
        <dbReference type="ARBA" id="ARBA00023125"/>
    </source>
</evidence>
<dbReference type="EMBL" id="CP000568">
    <property type="protein sequence ID" value="ABN54257.1"/>
    <property type="molecule type" value="Genomic_DNA"/>
</dbReference>
<reference evidence="5 6" key="2">
    <citation type="journal article" date="2013" name="Biotechnol. Biofuels">
        <title>Global transcriptome analysis of Clostridium thermocellum ATCC 27405 during growth on dilute acid pretreated Populus and switchgrass.</title>
        <authorList>
            <person name="Wilson C.M."/>
            <person name="Rodriguez M.Jr."/>
            <person name="Johnson C.M."/>
            <person name="Martin S.L."/>
            <person name="Chu T.M."/>
            <person name="Wolfinger R.D."/>
            <person name="Hauser L.J."/>
            <person name="Land M.L."/>
            <person name="Klingeman D.M."/>
            <person name="Syed M.H."/>
            <person name="Ragauskas A.J."/>
            <person name="Tschaplinski T.J."/>
            <person name="Mielenz J.R."/>
            <person name="Brown S.D."/>
        </authorList>
    </citation>
    <scope>NUCLEOTIDE SEQUENCE [LARGE SCALE GENOMIC DNA]</scope>
    <source>
        <strain evidence="6">ATCC 27405 / DSM 1237 / JCM 9322 / NBRC 103400 / NCIMB 10682 / NRRL B-4536 / VPI 7372</strain>
    </source>
</reference>
<evidence type="ECO:0000313" key="5">
    <source>
        <dbReference type="EMBL" id="ABN54257.1"/>
    </source>
</evidence>
<keyword evidence="6" id="KW-1185">Reference proteome</keyword>
<dbReference type="GO" id="GO:0003677">
    <property type="term" value="F:DNA binding"/>
    <property type="evidence" value="ECO:0007669"/>
    <property type="project" value="UniProtKB-KW"/>
</dbReference>
<keyword evidence="4" id="KW-0804">Transcription</keyword>
<dbReference type="Gene3D" id="1.10.10.10">
    <property type="entry name" value="Winged helix-like DNA-binding domain superfamily/Winged helix DNA-binding domain"/>
    <property type="match status" value="1"/>
</dbReference>
<dbReference type="Pfam" id="PF03965">
    <property type="entry name" value="Penicillinase_R"/>
    <property type="match status" value="1"/>
</dbReference>
<dbReference type="SUPFAM" id="SSF46785">
    <property type="entry name" value="Winged helix' DNA-binding domain"/>
    <property type="match status" value="1"/>
</dbReference>
<accession>A3DJX8</accession>
<keyword evidence="2" id="KW-0805">Transcription regulation</keyword>
<comment type="similarity">
    <text evidence="1">Belongs to the BlaI transcriptional regulatory family.</text>
</comment>
<proteinExistence type="inferred from homology"/>
<keyword evidence="3" id="KW-0238">DNA-binding</keyword>
<dbReference type="GO" id="GO:0045892">
    <property type="term" value="P:negative regulation of DNA-templated transcription"/>
    <property type="evidence" value="ECO:0007669"/>
    <property type="project" value="InterPro"/>
</dbReference>
<dbReference type="Proteomes" id="UP000002145">
    <property type="component" value="Chromosome"/>
</dbReference>
<sequence length="148" mass="17261">MICFKELFLLNNKAGICYSIWATINIMLRRMIKKGAVRCDDSGRYKLFSPNIDKEESVVCETKNHLSKAALVIAIIFLRFLFRNKISLKLQYALRIPVLLRLLLLFTFGESTLSIMNWIEFQKSNTAMQISQLGEMSEYLHYQLPNKM</sequence>